<dbReference type="Proteomes" id="UP000243077">
    <property type="component" value="Chromosome"/>
</dbReference>
<proteinExistence type="predicted"/>
<name>A0A2L2BQ87_9MICO</name>
<organism evidence="1 2">
    <name type="scientific">Pontimonas salivibrio</name>
    <dbReference type="NCBI Taxonomy" id="1159327"/>
    <lineage>
        <taxon>Bacteria</taxon>
        <taxon>Bacillati</taxon>
        <taxon>Actinomycetota</taxon>
        <taxon>Actinomycetes</taxon>
        <taxon>Micrococcales</taxon>
        <taxon>Microbacteriaceae</taxon>
        <taxon>Pontimonas</taxon>
    </lineage>
</organism>
<reference evidence="1 2" key="1">
    <citation type="submission" date="2018-02" db="EMBL/GenBank/DDBJ databases">
        <title>Complete genome of the streamlined marine actinobacterium Pontimonas salivibrio CL-TW6 adapted to coastal planktonic lifestype.</title>
        <authorList>
            <person name="Cho B.C."/>
            <person name="Hardies S.C."/>
            <person name="Jang G.I."/>
            <person name="Hwang C.Y."/>
        </authorList>
    </citation>
    <scope>NUCLEOTIDE SEQUENCE [LARGE SCALE GENOMIC DNA]</scope>
    <source>
        <strain evidence="1 2">CL-TW6</strain>
    </source>
</reference>
<dbReference type="KEGG" id="psai:C3B54_11857"/>
<evidence type="ECO:0000313" key="1">
    <source>
        <dbReference type="EMBL" id="AVG23833.1"/>
    </source>
</evidence>
<evidence type="ECO:0000313" key="2">
    <source>
        <dbReference type="Proteomes" id="UP000243077"/>
    </source>
</evidence>
<dbReference type="OrthoDB" id="5118179at2"/>
<dbReference type="RefSeq" id="WP_104913391.1">
    <property type="nucleotide sequence ID" value="NZ_CP026923.1"/>
</dbReference>
<dbReference type="AlphaFoldDB" id="A0A2L2BQ87"/>
<keyword evidence="2" id="KW-1185">Reference proteome</keyword>
<gene>
    <name evidence="1" type="ORF">C3B54_11857</name>
</gene>
<protein>
    <submittedName>
        <fullName evidence="1">AbiEi antitoxin</fullName>
    </submittedName>
</protein>
<sequence>MTALTASQAIRETPLGSFVPLSALPGPSDAARQAASRATRSGELVTVKPGLYYRGGKTRYGTTRPPVEDIVREVWGSTGVGPAGFSAAREWGVTTQVPATYHVAALWTVAPIDGVTQYSRRNRARGELNQKEIALVELLRDPRVFVESGWQSLVDRYTEAQARGLVRGSFLEHAVASERNQSVRGNFATLMADVARS</sequence>
<accession>A0A2L2BQ87</accession>
<dbReference type="EMBL" id="CP026923">
    <property type="protein sequence ID" value="AVG23833.1"/>
    <property type="molecule type" value="Genomic_DNA"/>
</dbReference>